<name>A0A6A1WPY7_9ROSI</name>
<dbReference type="GO" id="GO:0003700">
    <property type="term" value="F:DNA-binding transcription factor activity"/>
    <property type="evidence" value="ECO:0007669"/>
    <property type="project" value="InterPro"/>
</dbReference>
<evidence type="ECO:0000256" key="1">
    <source>
        <dbReference type="ARBA" id="ARBA00004123"/>
    </source>
</evidence>
<proteinExistence type="inferred from homology"/>
<accession>A0A6A1WPY7</accession>
<evidence type="ECO:0000313" key="12">
    <source>
        <dbReference type="EMBL" id="KAB1227214.1"/>
    </source>
</evidence>
<keyword evidence="3" id="KW-0677">Repeat</keyword>
<dbReference type="InterPro" id="IPR055187">
    <property type="entry name" value="C2CH-3rd_BIRD-IDD"/>
</dbReference>
<feature type="domain" description="C2H2-type" evidence="11">
    <location>
        <begin position="244"/>
        <end position="264"/>
    </location>
</feature>
<evidence type="ECO:0000256" key="7">
    <source>
        <dbReference type="ARBA" id="ARBA00023163"/>
    </source>
</evidence>
<keyword evidence="2" id="KW-0479">Metal-binding</keyword>
<evidence type="ECO:0000256" key="5">
    <source>
        <dbReference type="ARBA" id="ARBA00022833"/>
    </source>
</evidence>
<comment type="similarity">
    <text evidence="9">Belongs to the WIP C2H2-type zinc-finger protein family.</text>
</comment>
<dbReference type="Gene3D" id="3.30.160.60">
    <property type="entry name" value="Classic Zinc Finger"/>
    <property type="match status" value="2"/>
</dbReference>
<keyword evidence="13" id="KW-1185">Reference proteome</keyword>
<evidence type="ECO:0000256" key="10">
    <source>
        <dbReference type="PROSITE-ProRule" id="PRU00042"/>
    </source>
</evidence>
<keyword evidence="8" id="KW-0539">Nucleus</keyword>
<dbReference type="PROSITE" id="PS50157">
    <property type="entry name" value="ZINC_FINGER_C2H2_2"/>
    <property type="match status" value="2"/>
</dbReference>
<dbReference type="PANTHER" id="PTHR45878">
    <property type="entry name" value="ZINC FINGER PROTEIN WIP2"/>
    <property type="match status" value="1"/>
</dbReference>
<gene>
    <name evidence="12" type="ORF">CJ030_MR1G022634</name>
</gene>
<evidence type="ECO:0000256" key="2">
    <source>
        <dbReference type="ARBA" id="ARBA00022723"/>
    </source>
</evidence>
<organism evidence="12 13">
    <name type="scientific">Morella rubra</name>
    <name type="common">Chinese bayberry</name>
    <dbReference type="NCBI Taxonomy" id="262757"/>
    <lineage>
        <taxon>Eukaryota</taxon>
        <taxon>Viridiplantae</taxon>
        <taxon>Streptophyta</taxon>
        <taxon>Embryophyta</taxon>
        <taxon>Tracheophyta</taxon>
        <taxon>Spermatophyta</taxon>
        <taxon>Magnoliopsida</taxon>
        <taxon>eudicotyledons</taxon>
        <taxon>Gunneridae</taxon>
        <taxon>Pentapetalae</taxon>
        <taxon>rosids</taxon>
        <taxon>fabids</taxon>
        <taxon>Fagales</taxon>
        <taxon>Myricaceae</taxon>
        <taxon>Morella</taxon>
    </lineage>
</organism>
<dbReference type="SUPFAM" id="SSF57667">
    <property type="entry name" value="beta-beta-alpha zinc fingers"/>
    <property type="match status" value="2"/>
</dbReference>
<evidence type="ECO:0000256" key="8">
    <source>
        <dbReference type="ARBA" id="ARBA00023242"/>
    </source>
</evidence>
<keyword evidence="6" id="KW-0805">Transcription regulation</keyword>
<evidence type="ECO:0000313" key="13">
    <source>
        <dbReference type="Proteomes" id="UP000516437"/>
    </source>
</evidence>
<feature type="domain" description="C2H2-type" evidence="11">
    <location>
        <begin position="160"/>
        <end position="187"/>
    </location>
</feature>
<dbReference type="FunFam" id="3.30.160.60:FF:000523">
    <property type="entry name" value="Zinc finger protein WIP2"/>
    <property type="match status" value="1"/>
</dbReference>
<dbReference type="AlphaFoldDB" id="A0A6A1WPY7"/>
<dbReference type="InterPro" id="IPR036236">
    <property type="entry name" value="Znf_C2H2_sf"/>
</dbReference>
<dbReference type="Proteomes" id="UP000516437">
    <property type="component" value="Chromosome 1"/>
</dbReference>
<evidence type="ECO:0000256" key="9">
    <source>
        <dbReference type="ARBA" id="ARBA00023452"/>
    </source>
</evidence>
<dbReference type="Pfam" id="PF23115">
    <property type="entry name" value="zf-C2H2_STOP2_3rd"/>
    <property type="match status" value="1"/>
</dbReference>
<keyword evidence="4 10" id="KW-0863">Zinc-finger</keyword>
<reference evidence="12 13" key="1">
    <citation type="journal article" date="2019" name="Plant Biotechnol. J.">
        <title>The red bayberry genome and genetic basis of sex determination.</title>
        <authorList>
            <person name="Jia H.M."/>
            <person name="Jia H.J."/>
            <person name="Cai Q.L."/>
            <person name="Wang Y."/>
            <person name="Zhao H.B."/>
            <person name="Yang W.F."/>
            <person name="Wang G.Y."/>
            <person name="Li Y.H."/>
            <person name="Zhan D.L."/>
            <person name="Shen Y.T."/>
            <person name="Niu Q.F."/>
            <person name="Chang L."/>
            <person name="Qiu J."/>
            <person name="Zhao L."/>
            <person name="Xie H.B."/>
            <person name="Fu W.Y."/>
            <person name="Jin J."/>
            <person name="Li X.W."/>
            <person name="Jiao Y."/>
            <person name="Zhou C.C."/>
            <person name="Tu T."/>
            <person name="Chai C.Y."/>
            <person name="Gao J.L."/>
            <person name="Fan L.J."/>
            <person name="van de Weg E."/>
            <person name="Wang J.Y."/>
            <person name="Gao Z.S."/>
        </authorList>
    </citation>
    <scope>NUCLEOTIDE SEQUENCE [LARGE SCALE GENOMIC DNA]</scope>
    <source>
        <tissue evidence="12">Leaves</tissue>
    </source>
</reference>
<evidence type="ECO:0000259" key="11">
    <source>
        <dbReference type="PROSITE" id="PS50157"/>
    </source>
</evidence>
<dbReference type="PANTHER" id="PTHR45878:SF24">
    <property type="entry name" value="ZINC FINGER PROTEIN WIP3-LIKE"/>
    <property type="match status" value="1"/>
</dbReference>
<dbReference type="GO" id="GO:0005634">
    <property type="term" value="C:nucleus"/>
    <property type="evidence" value="ECO:0007669"/>
    <property type="project" value="UniProtKB-SubCell"/>
</dbReference>
<dbReference type="EMBL" id="RXIC02000019">
    <property type="protein sequence ID" value="KAB1227214.1"/>
    <property type="molecule type" value="Genomic_DNA"/>
</dbReference>
<keyword evidence="5" id="KW-0862">Zinc</keyword>
<evidence type="ECO:0000256" key="3">
    <source>
        <dbReference type="ARBA" id="ARBA00022737"/>
    </source>
</evidence>
<dbReference type="Pfam" id="PF00096">
    <property type="entry name" value="zf-C2H2"/>
    <property type="match status" value="1"/>
</dbReference>
<sequence length="320" mass="36460">MSTVMNYRHGGDDKRLCFQAPTFVEWLKPSPSTSSLSSFSSSSYTSSSASVNPEEFFQENMQCLPLLSRFTETKPLREEHIRVQKEGYAIKEEKVEKLTVALHIGLPNTGDSDVAEKKNFLPKEEDDQSAKKSFHGSSFNTQSRFWIPTPAQILVGPMQFACSICSKTFNRYNNMQMHMWGHGSEYRKGPDSLKGTQPAAMLRLPCYCCAQGCKNNINHPRAKPLKDFRTLQTHYKRKHGAKPFMCRKCGKAFAVKGDWRTHEKNCGKLWYCTCGSDFKHKRSLKDHIRSFGKGHYPHPSLDGFEDEKECITGSDEEFAL</sequence>
<evidence type="ECO:0000256" key="4">
    <source>
        <dbReference type="ARBA" id="ARBA00022771"/>
    </source>
</evidence>
<comment type="caution">
    <text evidence="12">The sequence shown here is derived from an EMBL/GenBank/DDBJ whole genome shotgun (WGS) entry which is preliminary data.</text>
</comment>
<dbReference type="GO" id="GO:0008270">
    <property type="term" value="F:zinc ion binding"/>
    <property type="evidence" value="ECO:0007669"/>
    <property type="project" value="UniProtKB-KW"/>
</dbReference>
<dbReference type="InterPro" id="IPR013087">
    <property type="entry name" value="Znf_C2H2_type"/>
</dbReference>
<comment type="subcellular location">
    <subcellularLocation>
        <location evidence="1">Nucleus</location>
    </subcellularLocation>
</comment>
<dbReference type="OrthoDB" id="6077919at2759"/>
<dbReference type="SMART" id="SM00355">
    <property type="entry name" value="ZnF_C2H2"/>
    <property type="match status" value="3"/>
</dbReference>
<keyword evidence="7" id="KW-0804">Transcription</keyword>
<evidence type="ECO:0000256" key="6">
    <source>
        <dbReference type="ARBA" id="ARBA00023015"/>
    </source>
</evidence>
<protein>
    <submittedName>
        <fullName evidence="12">Protein TRANSPARENT TESTA 1</fullName>
    </submittedName>
</protein>
<dbReference type="Pfam" id="PF22995">
    <property type="entry name" value="C2CH-3rd_BIRD-IDD"/>
    <property type="match status" value="1"/>
</dbReference>
<dbReference type="PROSITE" id="PS00028">
    <property type="entry name" value="ZINC_FINGER_C2H2_1"/>
    <property type="match status" value="1"/>
</dbReference>
<dbReference type="InterPro" id="IPR059161">
    <property type="entry name" value="Znf-C2H2_STOP1/2_3rd"/>
</dbReference>
<dbReference type="InterPro" id="IPR043584">
    <property type="entry name" value="WIP1/2/3/4/5/6"/>
</dbReference>